<dbReference type="PANTHER" id="PTHR48463:SF1">
    <property type="entry name" value="DUF223 DOMAIN-CONTAINING PROTEIN"/>
    <property type="match status" value="1"/>
</dbReference>
<protein>
    <submittedName>
        <fullName evidence="1">Uncharacterized protein</fullName>
    </submittedName>
</protein>
<dbReference type="EMBL" id="NBSK02000002">
    <property type="protein sequence ID" value="KAJ0223671.1"/>
    <property type="molecule type" value="Genomic_DNA"/>
</dbReference>
<proteinExistence type="predicted"/>
<dbReference type="PANTHER" id="PTHR48463">
    <property type="entry name" value="DUF223 DOMAIN-CONTAINING PROTEIN"/>
    <property type="match status" value="1"/>
</dbReference>
<evidence type="ECO:0000313" key="2">
    <source>
        <dbReference type="Proteomes" id="UP000235145"/>
    </source>
</evidence>
<organism evidence="1 2">
    <name type="scientific">Lactuca sativa</name>
    <name type="common">Garden lettuce</name>
    <dbReference type="NCBI Taxonomy" id="4236"/>
    <lineage>
        <taxon>Eukaryota</taxon>
        <taxon>Viridiplantae</taxon>
        <taxon>Streptophyta</taxon>
        <taxon>Embryophyta</taxon>
        <taxon>Tracheophyta</taxon>
        <taxon>Spermatophyta</taxon>
        <taxon>Magnoliopsida</taxon>
        <taxon>eudicotyledons</taxon>
        <taxon>Gunneridae</taxon>
        <taxon>Pentapetalae</taxon>
        <taxon>asterids</taxon>
        <taxon>campanulids</taxon>
        <taxon>Asterales</taxon>
        <taxon>Asteraceae</taxon>
        <taxon>Cichorioideae</taxon>
        <taxon>Cichorieae</taxon>
        <taxon>Lactucinae</taxon>
        <taxon>Lactuca</taxon>
    </lineage>
</organism>
<reference evidence="1 2" key="1">
    <citation type="journal article" date="2017" name="Nat. Commun.">
        <title>Genome assembly with in vitro proximity ligation data and whole-genome triplication in lettuce.</title>
        <authorList>
            <person name="Reyes-Chin-Wo S."/>
            <person name="Wang Z."/>
            <person name="Yang X."/>
            <person name="Kozik A."/>
            <person name="Arikit S."/>
            <person name="Song C."/>
            <person name="Xia L."/>
            <person name="Froenicke L."/>
            <person name="Lavelle D.O."/>
            <person name="Truco M.J."/>
            <person name="Xia R."/>
            <person name="Zhu S."/>
            <person name="Xu C."/>
            <person name="Xu H."/>
            <person name="Xu X."/>
            <person name="Cox K."/>
            <person name="Korf I."/>
            <person name="Meyers B.C."/>
            <person name="Michelmore R.W."/>
        </authorList>
    </citation>
    <scope>NUCLEOTIDE SEQUENCE [LARGE SCALE GENOMIC DNA]</scope>
    <source>
        <strain evidence="2">cv. Salinas</strain>
        <tissue evidence="1">Seedlings</tissue>
    </source>
</reference>
<sequence length="106" mass="12663">MSLFSRISKKILENEIYVDVGLASIIVPFPDTVTIPTTWFRFVSKTDLLRLGENPPYYPDFIGMLTKIRNCTKHDGEEFFLLILADERYMTYSYRSLILHEYFYWF</sequence>
<keyword evidence="2" id="KW-1185">Reference proteome</keyword>
<dbReference type="Proteomes" id="UP000235145">
    <property type="component" value="Unassembled WGS sequence"/>
</dbReference>
<accession>A0A9R1XS37</accession>
<name>A0A9R1XS37_LACSA</name>
<evidence type="ECO:0000313" key="1">
    <source>
        <dbReference type="EMBL" id="KAJ0223671.1"/>
    </source>
</evidence>
<dbReference type="AlphaFoldDB" id="A0A9R1XS37"/>
<gene>
    <name evidence="1" type="ORF">LSAT_V11C200052020</name>
</gene>
<comment type="caution">
    <text evidence="1">The sequence shown here is derived from an EMBL/GenBank/DDBJ whole genome shotgun (WGS) entry which is preliminary data.</text>
</comment>